<keyword evidence="2" id="KW-1185">Reference proteome</keyword>
<evidence type="ECO:0000313" key="1">
    <source>
        <dbReference type="EMBL" id="SES41311.1"/>
    </source>
</evidence>
<accession>A0A1H9X5J4</accession>
<gene>
    <name evidence="1" type="ORF">SAMN04490244_11847</name>
</gene>
<dbReference type="AlphaFoldDB" id="A0A1H9X5J4"/>
<dbReference type="EMBL" id="FOGU01000018">
    <property type="protein sequence ID" value="SES41311.1"/>
    <property type="molecule type" value="Genomic_DNA"/>
</dbReference>
<protein>
    <recommendedName>
        <fullName evidence="3">DUF1697 domain-containing protein</fullName>
    </recommendedName>
</protein>
<organism evidence="1 2">
    <name type="scientific">Tranquillimonas rosea</name>
    <dbReference type="NCBI Taxonomy" id="641238"/>
    <lineage>
        <taxon>Bacteria</taxon>
        <taxon>Pseudomonadati</taxon>
        <taxon>Pseudomonadota</taxon>
        <taxon>Alphaproteobacteria</taxon>
        <taxon>Rhodobacterales</taxon>
        <taxon>Roseobacteraceae</taxon>
        <taxon>Tranquillimonas</taxon>
    </lineage>
</organism>
<dbReference type="Pfam" id="PF08002">
    <property type="entry name" value="DUF1697"/>
    <property type="match status" value="1"/>
</dbReference>
<proteinExistence type="predicted"/>
<dbReference type="SUPFAM" id="SSF160379">
    <property type="entry name" value="SP0830-like"/>
    <property type="match status" value="1"/>
</dbReference>
<sequence length="41" mass="4371">MAEARILLLRGVNVGGRGRLTMAALRDALVAEGAWDVATYL</sequence>
<dbReference type="Gene3D" id="3.30.70.1280">
    <property type="entry name" value="SP0830-like domains"/>
    <property type="match status" value="1"/>
</dbReference>
<dbReference type="Proteomes" id="UP000198885">
    <property type="component" value="Unassembled WGS sequence"/>
</dbReference>
<evidence type="ECO:0008006" key="3">
    <source>
        <dbReference type="Google" id="ProtNLM"/>
    </source>
</evidence>
<dbReference type="InterPro" id="IPR012545">
    <property type="entry name" value="DUF1697"/>
</dbReference>
<evidence type="ECO:0000313" key="2">
    <source>
        <dbReference type="Proteomes" id="UP000198885"/>
    </source>
</evidence>
<name>A0A1H9X5J4_9RHOB</name>
<reference evidence="1 2" key="1">
    <citation type="submission" date="2016-10" db="EMBL/GenBank/DDBJ databases">
        <authorList>
            <person name="de Groot N.N."/>
        </authorList>
    </citation>
    <scope>NUCLEOTIDE SEQUENCE [LARGE SCALE GENOMIC DNA]</scope>
    <source>
        <strain evidence="1 2">DSM 23042</strain>
    </source>
</reference>